<dbReference type="EMBL" id="JAEVHI010000001">
    <property type="protein sequence ID" value="KAG5304895.1"/>
    <property type="molecule type" value="Genomic_DNA"/>
</dbReference>
<reference evidence="2 3" key="1">
    <citation type="submission" date="2021-01" db="EMBL/GenBank/DDBJ databases">
        <title>Chromosome-level genome assembly of a human fungal pathogen reveals clustering of transcriptionally co-regulated genes.</title>
        <authorList>
            <person name="Voorhies M."/>
            <person name="Cohen S."/>
            <person name="Shea T.P."/>
            <person name="Petrus S."/>
            <person name="Munoz J.F."/>
            <person name="Poplawski S."/>
            <person name="Goldman W.E."/>
            <person name="Michael T."/>
            <person name="Cuomo C.A."/>
            <person name="Sil A."/>
            <person name="Beyhan S."/>
        </authorList>
    </citation>
    <scope>NUCLEOTIDE SEQUENCE [LARGE SCALE GENOMIC DNA]</scope>
    <source>
        <strain evidence="2 3">G184AR</strain>
    </source>
</reference>
<evidence type="ECO:0000313" key="2">
    <source>
        <dbReference type="EMBL" id="KAG5304895.1"/>
    </source>
</evidence>
<protein>
    <submittedName>
        <fullName evidence="2">Uncharacterized protein</fullName>
    </submittedName>
</protein>
<proteinExistence type="predicted"/>
<organism evidence="2 3">
    <name type="scientific">Ajellomyces capsulatus</name>
    <name type="common">Darling's disease fungus</name>
    <name type="synonym">Histoplasma capsulatum</name>
    <dbReference type="NCBI Taxonomy" id="5037"/>
    <lineage>
        <taxon>Eukaryota</taxon>
        <taxon>Fungi</taxon>
        <taxon>Dikarya</taxon>
        <taxon>Ascomycota</taxon>
        <taxon>Pezizomycotina</taxon>
        <taxon>Eurotiomycetes</taxon>
        <taxon>Eurotiomycetidae</taxon>
        <taxon>Onygenales</taxon>
        <taxon>Ajellomycetaceae</taxon>
        <taxon>Histoplasma</taxon>
    </lineage>
</organism>
<gene>
    <name evidence="2" type="ORF">I7I52_03389</name>
</gene>
<dbReference type="VEuPathDB" id="FungiDB:I7I52_03389"/>
<keyword evidence="1" id="KW-0472">Membrane</keyword>
<comment type="caution">
    <text evidence="2">The sequence shown here is derived from an EMBL/GenBank/DDBJ whole genome shotgun (WGS) entry which is preliminary data.</text>
</comment>
<feature type="transmembrane region" description="Helical" evidence="1">
    <location>
        <begin position="26"/>
        <end position="49"/>
    </location>
</feature>
<accession>A0A8H8D7I4</accession>
<keyword evidence="1" id="KW-0812">Transmembrane</keyword>
<name>A0A8H8D7I4_AJECA</name>
<keyword evidence="1" id="KW-1133">Transmembrane helix</keyword>
<evidence type="ECO:0000256" key="1">
    <source>
        <dbReference type="SAM" id="Phobius"/>
    </source>
</evidence>
<dbReference type="AlphaFoldDB" id="A0A8H8D7I4"/>
<dbReference type="Proteomes" id="UP000670092">
    <property type="component" value="Unassembled WGS sequence"/>
</dbReference>
<sequence length="75" mass="8620">MFAKRRKKPNVQANSVSSKIRLEKTLLLVLCSPPSFFWVLLLSLLLLFLDLFYAGVLCGIEAWEKIYRDCVQNDG</sequence>
<evidence type="ECO:0000313" key="3">
    <source>
        <dbReference type="Proteomes" id="UP000670092"/>
    </source>
</evidence>